<dbReference type="KEGG" id="hcv:FTV88_3069"/>
<dbReference type="Proteomes" id="UP000366051">
    <property type="component" value="Chromosome"/>
</dbReference>
<feature type="transmembrane region" description="Helical" evidence="1">
    <location>
        <begin position="104"/>
        <end position="122"/>
    </location>
</feature>
<feature type="transmembrane region" description="Helical" evidence="1">
    <location>
        <begin position="352"/>
        <end position="379"/>
    </location>
</feature>
<feature type="transmembrane region" description="Helical" evidence="1">
    <location>
        <begin position="66"/>
        <end position="83"/>
    </location>
</feature>
<proteinExistence type="predicted"/>
<gene>
    <name evidence="2" type="ORF">FTV88_3069</name>
</gene>
<dbReference type="EMBL" id="CP045875">
    <property type="protein sequence ID" value="QGG49144.1"/>
    <property type="molecule type" value="Genomic_DNA"/>
</dbReference>
<organism evidence="2 3">
    <name type="scientific">Heliorestis convoluta</name>
    <dbReference type="NCBI Taxonomy" id="356322"/>
    <lineage>
        <taxon>Bacteria</taxon>
        <taxon>Bacillati</taxon>
        <taxon>Bacillota</taxon>
        <taxon>Clostridia</taxon>
        <taxon>Eubacteriales</taxon>
        <taxon>Heliobacteriaceae</taxon>
        <taxon>Heliorestis</taxon>
    </lineage>
</organism>
<evidence type="ECO:0000256" key="1">
    <source>
        <dbReference type="SAM" id="Phobius"/>
    </source>
</evidence>
<feature type="transmembrane region" description="Helical" evidence="1">
    <location>
        <begin position="415"/>
        <end position="437"/>
    </location>
</feature>
<feature type="transmembrane region" description="Helical" evidence="1">
    <location>
        <begin position="128"/>
        <end position="152"/>
    </location>
</feature>
<dbReference type="AlphaFoldDB" id="A0A5Q2N195"/>
<evidence type="ECO:0000313" key="2">
    <source>
        <dbReference type="EMBL" id="QGG49144.1"/>
    </source>
</evidence>
<sequence length="468" mass="48251">MPELTILHWIYLLVVLWVIGSMILRRDVVLPCIVGIFLIGWVFAEFQLVGAAQTVFRALETAGTELFDIMLVIALMVSMLKALQSIGSDVLMVAPAKRFMKKPTVAFITLASVMYIAATFFWPTPAVALVGTILIPVAISAGLAPMAAAMALNLAGHGMALSGDVVLQGAPAITARAADVDVAQIFTIAWFFALITGLIALTVAYFTLRRRNELEASPDEAKKNELLKAAAEAPKPTGVSKFFAAAVPAIFFLIIIVMIRSNLNPDIPDIKGGGATSLLGGTAAFFLLAASLGGHGSAALEKVVGFLREGFLFSIKIFAAVIPIAGFFFLGAPGLAPAILGEGAPGFMFDLGTALANVLPLGTIPLAFGIVLIGIMTGLDGSGFSGLPLVGSLANALGGPAGVDVATLAALGQVAAIWTGGGTLTAWAFGVVADAGIAGVSPIELVRRNFACVGAGLFVTTIVAILIM</sequence>
<feature type="transmembrane region" description="Helical" evidence="1">
    <location>
        <begin position="185"/>
        <end position="208"/>
    </location>
</feature>
<feature type="transmembrane region" description="Helical" evidence="1">
    <location>
        <begin position="28"/>
        <end position="46"/>
    </location>
</feature>
<feature type="transmembrane region" description="Helical" evidence="1">
    <location>
        <begin position="6"/>
        <end position="23"/>
    </location>
</feature>
<keyword evidence="3" id="KW-1185">Reference proteome</keyword>
<evidence type="ECO:0000313" key="3">
    <source>
        <dbReference type="Proteomes" id="UP000366051"/>
    </source>
</evidence>
<keyword evidence="1" id="KW-1133">Transmembrane helix</keyword>
<reference evidence="3" key="1">
    <citation type="submission" date="2019-11" db="EMBL/GenBank/DDBJ databases">
        <title>Genome sequence of Heliorestis convoluta strain HH, an alkaliphilic and minimalistic phototrophic bacterium from a soda lake in Egypt.</title>
        <authorList>
            <person name="Dewey E.D."/>
            <person name="Stokes L.M."/>
            <person name="Burchell B.M."/>
            <person name="Shaffer K.N."/>
            <person name="Huntington A.M."/>
            <person name="Baker J.M."/>
            <person name="Nadendla S."/>
            <person name="Giglio M.G."/>
            <person name="Touchman J.W."/>
            <person name="Blankenship R.E."/>
            <person name="Madigan M.T."/>
            <person name="Sattley W.M."/>
        </authorList>
    </citation>
    <scope>NUCLEOTIDE SEQUENCE [LARGE SCALE GENOMIC DNA]</scope>
    <source>
        <strain evidence="3">HH</strain>
    </source>
</reference>
<protein>
    <submittedName>
        <fullName evidence="2">Putative membrane protein</fullName>
    </submittedName>
</protein>
<accession>A0A5Q2N195</accession>
<name>A0A5Q2N195_9FIRM</name>
<feature type="transmembrane region" description="Helical" evidence="1">
    <location>
        <begin position="449"/>
        <end position="467"/>
    </location>
</feature>
<keyword evidence="1" id="KW-0472">Membrane</keyword>
<feature type="transmembrane region" description="Helical" evidence="1">
    <location>
        <begin position="313"/>
        <end position="340"/>
    </location>
</feature>
<feature type="transmembrane region" description="Helical" evidence="1">
    <location>
        <begin position="275"/>
        <end position="293"/>
    </location>
</feature>
<feature type="transmembrane region" description="Helical" evidence="1">
    <location>
        <begin position="242"/>
        <end position="263"/>
    </location>
</feature>
<dbReference type="OrthoDB" id="8641791at2"/>
<keyword evidence="1" id="KW-0812">Transmembrane</keyword>
<dbReference type="RefSeq" id="WP_153726178.1">
    <property type="nucleotide sequence ID" value="NZ_CP045875.1"/>
</dbReference>